<comment type="subcellular location">
    <subcellularLocation>
        <location evidence="2 13">Cell membrane</location>
        <topology evidence="2 13">Multi-pass membrane protein</topology>
    </subcellularLocation>
</comment>
<feature type="transmembrane region" description="Helical" evidence="13">
    <location>
        <begin position="128"/>
        <end position="148"/>
    </location>
</feature>
<keyword evidence="10 13" id="KW-0675">Receptor</keyword>
<evidence type="ECO:0000256" key="8">
    <source>
        <dbReference type="ARBA" id="ARBA00023040"/>
    </source>
</evidence>
<evidence type="ECO:0000256" key="1">
    <source>
        <dbReference type="ARBA" id="ARBA00003878"/>
    </source>
</evidence>
<feature type="transmembrane region" description="Helical" evidence="13">
    <location>
        <begin position="12"/>
        <end position="36"/>
    </location>
</feature>
<evidence type="ECO:0000256" key="10">
    <source>
        <dbReference type="ARBA" id="ARBA00023170"/>
    </source>
</evidence>
<comment type="function">
    <text evidence="1">Putative pheromone receptor.</text>
</comment>
<dbReference type="Ensembl" id="ENSPEMT00000036662.1">
    <property type="protein sequence ID" value="ENSPEMP00000037241.1"/>
    <property type="gene ID" value="ENSPEMG00000029740.1"/>
</dbReference>
<protein>
    <recommendedName>
        <fullName evidence="13">Vomeronasal type-1 receptor</fullName>
    </recommendedName>
</protein>
<evidence type="ECO:0000259" key="14">
    <source>
        <dbReference type="PROSITE" id="PS50262"/>
    </source>
</evidence>
<keyword evidence="9 13" id="KW-0472">Membrane</keyword>
<evidence type="ECO:0000256" key="3">
    <source>
        <dbReference type="ARBA" id="ARBA00010663"/>
    </source>
</evidence>
<feature type="transmembrane region" description="Helical" evidence="13">
    <location>
        <begin position="85"/>
        <end position="107"/>
    </location>
</feature>
<evidence type="ECO:0000256" key="5">
    <source>
        <dbReference type="ARBA" id="ARBA00022507"/>
    </source>
</evidence>
<reference evidence="15 16" key="1">
    <citation type="submission" date="2018-10" db="EMBL/GenBank/DDBJ databases">
        <title>Improved assembly of the deer mouse Peromyscus maniculatus genome.</title>
        <authorList>
            <person name="Lassance J.-M."/>
            <person name="Hoekstra H.E."/>
        </authorList>
    </citation>
    <scope>NUCLEOTIDE SEQUENCE [LARGE SCALE GENOMIC DNA]</scope>
</reference>
<dbReference type="InterPro" id="IPR017452">
    <property type="entry name" value="GPCR_Rhodpsn_7TM"/>
</dbReference>
<comment type="similarity">
    <text evidence="3 13">Belongs to the G-protein coupled receptor 1 family.</text>
</comment>
<reference evidence="15" key="3">
    <citation type="submission" date="2025-09" db="UniProtKB">
        <authorList>
            <consortium name="Ensembl"/>
        </authorList>
    </citation>
    <scope>IDENTIFICATION</scope>
</reference>
<evidence type="ECO:0000256" key="6">
    <source>
        <dbReference type="ARBA" id="ARBA00022692"/>
    </source>
</evidence>
<reference evidence="15" key="2">
    <citation type="submission" date="2025-08" db="UniProtKB">
        <authorList>
            <consortium name="Ensembl"/>
        </authorList>
    </citation>
    <scope>IDENTIFICATION</scope>
</reference>
<keyword evidence="4 13" id="KW-1003">Cell membrane</keyword>
<evidence type="ECO:0000256" key="11">
    <source>
        <dbReference type="ARBA" id="ARBA00023180"/>
    </source>
</evidence>
<accession>A0A8C8W8C5</accession>
<dbReference type="PRINTS" id="PR01534">
    <property type="entry name" value="VOMERONASL1R"/>
</dbReference>
<proteinExistence type="inferred from homology"/>
<dbReference type="GO" id="GO:0007606">
    <property type="term" value="P:sensory perception of chemical stimulus"/>
    <property type="evidence" value="ECO:0007669"/>
    <property type="project" value="UniProtKB-ARBA"/>
</dbReference>
<evidence type="ECO:0000256" key="13">
    <source>
        <dbReference type="RuleBase" id="RU364061"/>
    </source>
</evidence>
<dbReference type="InterPro" id="IPR004072">
    <property type="entry name" value="Vmron_rcpt_1"/>
</dbReference>
<gene>
    <name evidence="15" type="primary">LOC102918262</name>
</gene>
<keyword evidence="11" id="KW-0325">Glycoprotein</keyword>
<evidence type="ECO:0000256" key="7">
    <source>
        <dbReference type="ARBA" id="ARBA00022989"/>
    </source>
</evidence>
<evidence type="ECO:0000256" key="9">
    <source>
        <dbReference type="ARBA" id="ARBA00023136"/>
    </source>
</evidence>
<evidence type="ECO:0000256" key="4">
    <source>
        <dbReference type="ARBA" id="ARBA00022475"/>
    </source>
</evidence>
<dbReference type="Gene3D" id="1.20.1070.10">
    <property type="entry name" value="Rhodopsin 7-helix transmembrane proteins"/>
    <property type="match status" value="1"/>
</dbReference>
<keyword evidence="16" id="KW-1185">Reference proteome</keyword>
<name>A0A8C8W8C5_PERMB</name>
<dbReference type="GO" id="GO:0005886">
    <property type="term" value="C:plasma membrane"/>
    <property type="evidence" value="ECO:0007669"/>
    <property type="project" value="UniProtKB-SubCell"/>
</dbReference>
<feature type="transmembrane region" description="Helical" evidence="13">
    <location>
        <begin position="271"/>
        <end position="289"/>
    </location>
</feature>
<dbReference type="FunFam" id="1.20.1070.10:FF:000033">
    <property type="entry name" value="Vomeronasal type-1 receptor"/>
    <property type="match status" value="1"/>
</dbReference>
<evidence type="ECO:0000256" key="2">
    <source>
        <dbReference type="ARBA" id="ARBA00004651"/>
    </source>
</evidence>
<keyword evidence="7 13" id="KW-1133">Transmembrane helix</keyword>
<sequence length="316" mass="36349">IMFPRDLISGFFLLSEVFIGFIGNSLLFVLYMYTFLIQPHLKKPIDMIFTHLTLVNVLSIVFRLIPDVMASFAVKLLFHDVGCKVVLYAYSVTRGLSICTLFFLSAFQAITVSSNHSKWAWLKSKLESCIFPSLFFIWIINTFLYIPMFENVKDQINFTVVGSRYSQTYCRSNQVRRYTTMPLVTALTIRDTLFVFLMMWASLYMVTLLFRHNRRTRHVHSSSVSSQASSEKKATHSILLLVGFFVFFYFSNTFVTFYSLHRPKGSPVLDLISGALSSGYPIICPYVLMNNRKIISKFMSSFSNLECTFSTRGCHG</sequence>
<organism evidence="15 16">
    <name type="scientific">Peromyscus maniculatus bairdii</name>
    <name type="common">Prairie deer mouse</name>
    <dbReference type="NCBI Taxonomy" id="230844"/>
    <lineage>
        <taxon>Eukaryota</taxon>
        <taxon>Metazoa</taxon>
        <taxon>Chordata</taxon>
        <taxon>Craniata</taxon>
        <taxon>Vertebrata</taxon>
        <taxon>Euteleostomi</taxon>
        <taxon>Mammalia</taxon>
        <taxon>Eutheria</taxon>
        <taxon>Euarchontoglires</taxon>
        <taxon>Glires</taxon>
        <taxon>Rodentia</taxon>
        <taxon>Myomorpha</taxon>
        <taxon>Muroidea</taxon>
        <taxon>Cricetidae</taxon>
        <taxon>Neotominae</taxon>
        <taxon>Peromyscus</taxon>
    </lineage>
</organism>
<dbReference type="AlphaFoldDB" id="A0A8C8W8C5"/>
<dbReference type="SUPFAM" id="SSF81321">
    <property type="entry name" value="Family A G protein-coupled receptor-like"/>
    <property type="match status" value="1"/>
</dbReference>
<feature type="transmembrane region" description="Helical" evidence="13">
    <location>
        <begin position="238"/>
        <end position="259"/>
    </location>
</feature>
<keyword evidence="6 13" id="KW-0812">Transmembrane</keyword>
<evidence type="ECO:0000313" key="16">
    <source>
        <dbReference type="Proteomes" id="UP000694547"/>
    </source>
</evidence>
<dbReference type="GO" id="GO:0016503">
    <property type="term" value="F:pheromone receptor activity"/>
    <property type="evidence" value="ECO:0007669"/>
    <property type="project" value="InterPro"/>
</dbReference>
<feature type="domain" description="G-protein coupled receptors family 1 profile" evidence="14">
    <location>
        <begin position="23"/>
        <end position="288"/>
    </location>
</feature>
<dbReference type="PANTHER" id="PTHR24062">
    <property type="entry name" value="VOMERONASAL TYPE-1 RECEPTOR"/>
    <property type="match status" value="1"/>
</dbReference>
<feature type="transmembrane region" description="Helical" evidence="13">
    <location>
        <begin position="192"/>
        <end position="210"/>
    </location>
</feature>
<feature type="transmembrane region" description="Helical" evidence="13">
    <location>
        <begin position="48"/>
        <end position="65"/>
    </location>
</feature>
<keyword evidence="12 13" id="KW-0807">Transducer</keyword>
<keyword evidence="5 13" id="KW-0589">Pheromone response</keyword>
<keyword evidence="8 13" id="KW-0297">G-protein coupled receptor</keyword>
<dbReference type="PROSITE" id="PS50262">
    <property type="entry name" value="G_PROTEIN_RECEP_F1_2"/>
    <property type="match status" value="1"/>
</dbReference>
<evidence type="ECO:0000256" key="12">
    <source>
        <dbReference type="ARBA" id="ARBA00023224"/>
    </source>
</evidence>
<dbReference type="GeneTree" id="ENSGT00960000186612"/>
<dbReference type="Pfam" id="PF03402">
    <property type="entry name" value="V1R"/>
    <property type="match status" value="1"/>
</dbReference>
<evidence type="ECO:0000313" key="15">
    <source>
        <dbReference type="Ensembl" id="ENSPEMP00000037241.1"/>
    </source>
</evidence>
<dbReference type="Proteomes" id="UP000694547">
    <property type="component" value="Chromosome 1"/>
</dbReference>
<dbReference type="GO" id="GO:0019236">
    <property type="term" value="P:response to pheromone"/>
    <property type="evidence" value="ECO:0007669"/>
    <property type="project" value="UniProtKB-KW"/>
</dbReference>